<proteinExistence type="inferred from homology"/>
<sequence>MSREDTPRCPVTGATAAQAPEPDGPTGLPLAWPVVGSTVLYAADPPGFVRRVQREHGTVVRLPIIPHNPTVQITDPEGIRRVLQGNADNYARGAYYKAFELFMGNGLLTLDDADWRAHRKVVNPAFTPGAVAARAEETDAAVADLVGRWAEHARAGRPFDLYAESMRLTCRVIGHALVGRDLSQEGEEFAEALSVALEAIFKEVGSLEKMVPSFVPTPYRRRVNRARRTLERVIARASRDADEGIGEVATLIRRSDLPADAFRSDLVTLMLAGVETTALALAWTLYETATHPEVRVRLEEEADRVLGGRLPGAADLDGLTYTGMAVDEALRMHPPVWQFPRQTIEDDVVAGRRVPADTPVLVSVYGAHYNPEQWEDPERYDPERFRPGGTPSRDRNAYVPFGGGRRQCIGKKTGLALLRQTVAAVHGRFRLTVTGGAPRSGAYITLFPKGGIEVTAEERRR</sequence>
<evidence type="ECO:0000256" key="3">
    <source>
        <dbReference type="PIRSR" id="PIRSR602401-1"/>
    </source>
</evidence>
<dbReference type="AlphaFoldDB" id="A0A918BDG3"/>
<dbReference type="RefSeq" id="WP_189217631.1">
    <property type="nucleotide sequence ID" value="NZ_BMQK01000006.1"/>
</dbReference>
<evidence type="ECO:0000256" key="5">
    <source>
        <dbReference type="SAM" id="MobiDB-lite"/>
    </source>
</evidence>
<dbReference type="PRINTS" id="PR00385">
    <property type="entry name" value="P450"/>
</dbReference>
<feature type="region of interest" description="Disordered" evidence="5">
    <location>
        <begin position="1"/>
        <end position="28"/>
    </location>
</feature>
<protein>
    <recommendedName>
        <fullName evidence="8">Cytochrome P450</fullName>
    </recommendedName>
</protein>
<name>A0A918BDG3_9ACTN</name>
<keyword evidence="3 4" id="KW-0408">Iron</keyword>
<dbReference type="InterPro" id="IPR017972">
    <property type="entry name" value="Cyt_P450_CS"/>
</dbReference>
<feature type="binding site" description="axial binding residue" evidence="3">
    <location>
        <position position="408"/>
    </location>
    <ligand>
        <name>heme</name>
        <dbReference type="ChEBI" id="CHEBI:30413"/>
    </ligand>
    <ligandPart>
        <name>Fe</name>
        <dbReference type="ChEBI" id="CHEBI:18248"/>
    </ligandPart>
</feature>
<accession>A0A918BDG3</accession>
<reference evidence="6" key="2">
    <citation type="submission" date="2020-09" db="EMBL/GenBank/DDBJ databases">
        <authorList>
            <person name="Sun Q."/>
            <person name="Ohkuma M."/>
        </authorList>
    </citation>
    <scope>NUCLEOTIDE SEQUENCE</scope>
    <source>
        <strain evidence="6">JCM 3131</strain>
    </source>
</reference>
<dbReference type="PANTHER" id="PTHR24305">
    <property type="entry name" value="CYTOCHROME P450"/>
    <property type="match status" value="1"/>
</dbReference>
<dbReference type="InterPro" id="IPR002401">
    <property type="entry name" value="Cyt_P450_E_grp-I"/>
</dbReference>
<evidence type="ECO:0000313" key="6">
    <source>
        <dbReference type="EMBL" id="GGQ60701.1"/>
    </source>
</evidence>
<dbReference type="GO" id="GO:0020037">
    <property type="term" value="F:heme binding"/>
    <property type="evidence" value="ECO:0007669"/>
    <property type="project" value="InterPro"/>
</dbReference>
<evidence type="ECO:0000256" key="1">
    <source>
        <dbReference type="ARBA" id="ARBA00001971"/>
    </source>
</evidence>
<organism evidence="6 7">
    <name type="scientific">Streptomyces ruber</name>
    <dbReference type="NCBI Taxonomy" id="83378"/>
    <lineage>
        <taxon>Bacteria</taxon>
        <taxon>Bacillati</taxon>
        <taxon>Actinomycetota</taxon>
        <taxon>Actinomycetes</taxon>
        <taxon>Kitasatosporales</taxon>
        <taxon>Streptomycetaceae</taxon>
        <taxon>Streptomyces</taxon>
    </lineage>
</organism>
<evidence type="ECO:0000256" key="4">
    <source>
        <dbReference type="RuleBase" id="RU000461"/>
    </source>
</evidence>
<reference evidence="6" key="1">
    <citation type="journal article" date="2014" name="Int. J. Syst. Evol. Microbiol.">
        <title>Complete genome sequence of Corynebacterium casei LMG S-19264T (=DSM 44701T), isolated from a smear-ripened cheese.</title>
        <authorList>
            <consortium name="US DOE Joint Genome Institute (JGI-PGF)"/>
            <person name="Walter F."/>
            <person name="Albersmeier A."/>
            <person name="Kalinowski J."/>
            <person name="Ruckert C."/>
        </authorList>
    </citation>
    <scope>NUCLEOTIDE SEQUENCE</scope>
    <source>
        <strain evidence="6">JCM 3131</strain>
    </source>
</reference>
<keyword evidence="7" id="KW-1185">Reference proteome</keyword>
<dbReference type="InterPro" id="IPR036396">
    <property type="entry name" value="Cyt_P450_sf"/>
</dbReference>
<keyword evidence="4" id="KW-0503">Monooxygenase</keyword>
<dbReference type="InterPro" id="IPR050121">
    <property type="entry name" value="Cytochrome_P450_monoxygenase"/>
</dbReference>
<dbReference type="Pfam" id="PF00067">
    <property type="entry name" value="p450"/>
    <property type="match status" value="1"/>
</dbReference>
<dbReference type="PANTHER" id="PTHR24305:SF166">
    <property type="entry name" value="CYTOCHROME P450 12A4, MITOCHONDRIAL-RELATED"/>
    <property type="match status" value="1"/>
</dbReference>
<comment type="caution">
    <text evidence="6">The sequence shown here is derived from an EMBL/GenBank/DDBJ whole genome shotgun (WGS) entry which is preliminary data.</text>
</comment>
<comment type="cofactor">
    <cofactor evidence="1 3">
        <name>heme</name>
        <dbReference type="ChEBI" id="CHEBI:30413"/>
    </cofactor>
</comment>
<dbReference type="Proteomes" id="UP000620156">
    <property type="component" value="Unassembled WGS sequence"/>
</dbReference>
<comment type="similarity">
    <text evidence="2 4">Belongs to the cytochrome P450 family.</text>
</comment>
<dbReference type="EMBL" id="BMQK01000006">
    <property type="protein sequence ID" value="GGQ60701.1"/>
    <property type="molecule type" value="Genomic_DNA"/>
</dbReference>
<keyword evidence="3 4" id="KW-0349">Heme</keyword>
<evidence type="ECO:0008006" key="8">
    <source>
        <dbReference type="Google" id="ProtNLM"/>
    </source>
</evidence>
<dbReference type="GO" id="GO:0005506">
    <property type="term" value="F:iron ion binding"/>
    <property type="evidence" value="ECO:0007669"/>
    <property type="project" value="InterPro"/>
</dbReference>
<evidence type="ECO:0000313" key="7">
    <source>
        <dbReference type="Proteomes" id="UP000620156"/>
    </source>
</evidence>
<keyword evidence="3 4" id="KW-0479">Metal-binding</keyword>
<dbReference type="PRINTS" id="PR00463">
    <property type="entry name" value="EP450I"/>
</dbReference>
<feature type="compositionally biased region" description="Basic and acidic residues" evidence="5">
    <location>
        <begin position="376"/>
        <end position="395"/>
    </location>
</feature>
<dbReference type="PROSITE" id="PS00086">
    <property type="entry name" value="CYTOCHROME_P450"/>
    <property type="match status" value="1"/>
</dbReference>
<dbReference type="GO" id="GO:0004497">
    <property type="term" value="F:monooxygenase activity"/>
    <property type="evidence" value="ECO:0007669"/>
    <property type="project" value="UniProtKB-KW"/>
</dbReference>
<evidence type="ECO:0000256" key="2">
    <source>
        <dbReference type="ARBA" id="ARBA00010617"/>
    </source>
</evidence>
<gene>
    <name evidence="6" type="ORF">GCM10010145_33530</name>
</gene>
<dbReference type="Gene3D" id="1.10.630.10">
    <property type="entry name" value="Cytochrome P450"/>
    <property type="match status" value="1"/>
</dbReference>
<dbReference type="SUPFAM" id="SSF48264">
    <property type="entry name" value="Cytochrome P450"/>
    <property type="match status" value="1"/>
</dbReference>
<feature type="region of interest" description="Disordered" evidence="5">
    <location>
        <begin position="373"/>
        <end position="395"/>
    </location>
</feature>
<keyword evidence="4" id="KW-0560">Oxidoreductase</keyword>
<dbReference type="GO" id="GO:0016705">
    <property type="term" value="F:oxidoreductase activity, acting on paired donors, with incorporation or reduction of molecular oxygen"/>
    <property type="evidence" value="ECO:0007669"/>
    <property type="project" value="InterPro"/>
</dbReference>
<dbReference type="InterPro" id="IPR001128">
    <property type="entry name" value="Cyt_P450"/>
</dbReference>